<feature type="compositionally biased region" description="Polar residues" evidence="1">
    <location>
        <begin position="716"/>
        <end position="729"/>
    </location>
</feature>
<reference evidence="3 4" key="1">
    <citation type="journal article" date="2020" name="ISME J.">
        <title>Uncovering the hidden diversity of litter-decomposition mechanisms in mushroom-forming fungi.</title>
        <authorList>
            <person name="Floudas D."/>
            <person name="Bentzer J."/>
            <person name="Ahren D."/>
            <person name="Johansson T."/>
            <person name="Persson P."/>
            <person name="Tunlid A."/>
        </authorList>
    </citation>
    <scope>NUCLEOTIDE SEQUENCE [LARGE SCALE GENOMIC DNA]</scope>
    <source>
        <strain evidence="3 4">CBS 146.42</strain>
    </source>
</reference>
<feature type="region of interest" description="Disordered" evidence="1">
    <location>
        <begin position="690"/>
        <end position="766"/>
    </location>
</feature>
<keyword evidence="2" id="KW-0732">Signal</keyword>
<evidence type="ECO:0000256" key="2">
    <source>
        <dbReference type="SAM" id="SignalP"/>
    </source>
</evidence>
<sequence length="1411" mass="149976">MGHVLFIPLVPDLVVVVVHSESSPLGPSFSFFILFSFDARCRRPMPPRPTPLKSRDRPLSAIFIGSTPSTPASSSSNSNNNSNSAQTLPDLPEPPSPVSSVGSGLPSPPATNSTGSGSTGDPASVARRRMTTTDNSKIGSEGSSSSTRSSSRLSLTQDEYDLDRGLDQDEDQTMRLKIGAGAGPSNESVLQRARSLAQRNRLQLDKLASGKLGRASPSSSSSSRNQRHSMPDPSQVLSGSETEREGDSVVLNSTSTTSSSSKSSTSHTRVRLSSAPTSPHRARVQHHASASTSGTGTSPTRRRKRVSMAHYDDDDDDGNNNNNDNNYSASDDDHDLHYDERSFQVGTARDRIRERAPTVNLNSLKKTPLAGTTRRRSALPREFRQGPGDEHTTTNDSPQTPSPLPATTTTTNNTANNNNNANTSPSMSTLGRRSTLRGARGLSDDYRNSPSPRTPASITSTIDHDNSSPTIHASRSNTMGRHTAARRERGQTLRGGSAESALGSGRSLVGEGLRAAGLSRRVGVGTLRDQERERAVSTTMSEARERERELDRANMVSRGSNRRDEPTSAASRVSASPDVFSREMDWSPVSTESFSRRQSHRRSALDSSDFGSRTLPPRASTSMADYSYTSRARRSRMSPLQQEYSDSEDGRGDGDVDDDRRRALRAYKSPYGALPSREASLTRREQTLLERERELSRRERELDRDRERAGSVLGRHTTSTSATPSPYNNSRDRDRYPGAFGSTRRTPNHQPTSSQSSNNPSSNTQSEHVKLMVDSLTMFESQLVKLSPSLGLAGTNHLDMLTRNAQSLVVNAERLNTILKSGNSRALDAQIEAEVEGDYTPRLNGDQPSSKETLVDVWRKVGADYREGVRVSDDLVRAVTGLLLGVGRVMKEYVYAGGGGSEAGSVYGGTPRGVQLFMGEVSVWVKTIGGGGAASPEFRESSAASVSRRSWEGASNAGGGGGSSNASVSTGSGNGPGPSGASGGGTTGSREEALRRLAGVRSDSPLARASPAFHAVRELDRLETASPSLPKVNIPGTRRLFAPSQQREMALVNATNNVGDGAAYDPSPTPASRTRAFDQARDLTVATQQQYQHSPLQQVHEISSPRQMPMSVQLERSRTLTLPSRGAGGDGQVYETPLRRNMTLAGGSGGENSGDREKRHERRKISIASITTIRGGIGNGGGAASLNASSTASSSASGISVPIHHHISTLSTPSGATTAVTLDTNSNSDAISVTRTGSTQSQGSGPMYSTPAAVAKPTFSRPEGITGLQQQLEGYRRRVAVTEMMDGVDGVAGPTSDASASNEGNGSGKGKGRISLMTPESERELRRNKTLGVRGGTRMSLDGVTGGGDNGVLGEFGERSGNGNGKNGVVDLSVNAADRSAAATVGVMRSVSGSGGSGERRRTVTDIWPRS</sequence>
<feature type="region of interest" description="Disordered" evidence="1">
    <location>
        <begin position="204"/>
        <end position="504"/>
    </location>
</feature>
<feature type="region of interest" description="Disordered" evidence="1">
    <location>
        <begin position="1142"/>
        <end position="1163"/>
    </location>
</feature>
<evidence type="ECO:0000256" key="1">
    <source>
        <dbReference type="SAM" id="MobiDB-lite"/>
    </source>
</evidence>
<feature type="region of interest" description="Disordered" evidence="1">
    <location>
        <begin position="46"/>
        <end position="170"/>
    </location>
</feature>
<dbReference type="EMBL" id="JAACJO010000003">
    <property type="protein sequence ID" value="KAF5360539.1"/>
    <property type="molecule type" value="Genomic_DNA"/>
</dbReference>
<feature type="compositionally biased region" description="Low complexity" evidence="1">
    <location>
        <begin position="288"/>
        <end position="299"/>
    </location>
</feature>
<feature type="region of interest" description="Disordered" evidence="1">
    <location>
        <begin position="178"/>
        <end position="197"/>
    </location>
</feature>
<feature type="compositionally biased region" description="Basic and acidic residues" evidence="1">
    <location>
        <begin position="648"/>
        <end position="658"/>
    </location>
</feature>
<feature type="compositionally biased region" description="Basic and acidic residues" evidence="1">
    <location>
        <begin position="379"/>
        <end position="393"/>
    </location>
</feature>
<feature type="chain" id="PRO_5034396648" evidence="2">
    <location>
        <begin position="21"/>
        <end position="1411"/>
    </location>
</feature>
<feature type="compositionally biased region" description="Polar residues" evidence="1">
    <location>
        <begin position="619"/>
        <end position="630"/>
    </location>
</feature>
<feature type="region of interest" description="Disordered" evidence="1">
    <location>
        <begin position="1291"/>
        <end position="1325"/>
    </location>
</feature>
<feature type="compositionally biased region" description="Low complexity" evidence="1">
    <location>
        <begin position="319"/>
        <end position="329"/>
    </location>
</feature>
<comment type="caution">
    <text evidence="3">The sequence shown here is derived from an EMBL/GenBank/DDBJ whole genome shotgun (WGS) entry which is preliminary data.</text>
</comment>
<feature type="compositionally biased region" description="Low complexity" evidence="1">
    <location>
        <begin position="748"/>
        <end position="766"/>
    </location>
</feature>
<evidence type="ECO:0000313" key="3">
    <source>
        <dbReference type="EMBL" id="KAF5360539.1"/>
    </source>
</evidence>
<feature type="compositionally biased region" description="Low complexity" evidence="1">
    <location>
        <begin position="406"/>
        <end position="423"/>
    </location>
</feature>
<feature type="region of interest" description="Disordered" evidence="1">
    <location>
        <begin position="529"/>
        <end position="658"/>
    </location>
</feature>
<accession>A0A8H5G8Y1</accession>
<feature type="region of interest" description="Disordered" evidence="1">
    <location>
        <begin position="666"/>
        <end position="685"/>
    </location>
</feature>
<feature type="region of interest" description="Disordered" evidence="1">
    <location>
        <begin position="933"/>
        <end position="990"/>
    </location>
</feature>
<feature type="compositionally biased region" description="Basic and acidic residues" evidence="1">
    <location>
        <begin position="334"/>
        <end position="356"/>
    </location>
</feature>
<feature type="compositionally biased region" description="Low complexity" evidence="1">
    <location>
        <begin position="253"/>
        <end position="266"/>
    </location>
</feature>
<name>A0A8H5G8Y1_9AGAR</name>
<proteinExistence type="predicted"/>
<evidence type="ECO:0000313" key="4">
    <source>
        <dbReference type="Proteomes" id="UP000559027"/>
    </source>
</evidence>
<dbReference type="Proteomes" id="UP000559027">
    <property type="component" value="Unassembled WGS sequence"/>
</dbReference>
<organism evidence="3 4">
    <name type="scientific">Leucocoprinus leucothites</name>
    <dbReference type="NCBI Taxonomy" id="201217"/>
    <lineage>
        <taxon>Eukaryota</taxon>
        <taxon>Fungi</taxon>
        <taxon>Dikarya</taxon>
        <taxon>Basidiomycota</taxon>
        <taxon>Agaricomycotina</taxon>
        <taxon>Agaricomycetes</taxon>
        <taxon>Agaricomycetidae</taxon>
        <taxon>Agaricales</taxon>
        <taxon>Agaricineae</taxon>
        <taxon>Agaricaceae</taxon>
        <taxon>Leucocoprinus</taxon>
    </lineage>
</organism>
<dbReference type="OrthoDB" id="3358078at2759"/>
<feature type="compositionally biased region" description="Basic and acidic residues" evidence="1">
    <location>
        <begin position="542"/>
        <end position="552"/>
    </location>
</feature>
<feature type="signal peptide" evidence="2">
    <location>
        <begin position="1"/>
        <end position="20"/>
    </location>
</feature>
<feature type="compositionally biased region" description="Polar residues" evidence="1">
    <location>
        <begin position="448"/>
        <end position="480"/>
    </location>
</feature>
<feature type="compositionally biased region" description="Polar residues" evidence="1">
    <location>
        <begin position="132"/>
        <end position="142"/>
    </location>
</feature>
<gene>
    <name evidence="3" type="ORF">D9756_005113</name>
</gene>
<keyword evidence="4" id="KW-1185">Reference proteome</keyword>
<protein>
    <submittedName>
        <fullName evidence="3">Uncharacterized protein</fullName>
    </submittedName>
</protein>
<feature type="compositionally biased region" description="Low complexity" evidence="1">
    <location>
        <begin position="143"/>
        <end position="156"/>
    </location>
</feature>
<feature type="compositionally biased region" description="Low complexity" evidence="1">
    <location>
        <begin position="66"/>
        <end position="85"/>
    </location>
</feature>
<feature type="compositionally biased region" description="Basic and acidic residues" evidence="1">
    <location>
        <begin position="690"/>
        <end position="709"/>
    </location>
</feature>
<feature type="compositionally biased region" description="Polar residues" evidence="1">
    <location>
        <begin position="110"/>
        <end position="121"/>
    </location>
</feature>
<feature type="compositionally biased region" description="Gly residues" evidence="1">
    <location>
        <begin position="972"/>
        <end position="987"/>
    </location>
</feature>
<feature type="region of interest" description="Disordered" evidence="1">
    <location>
        <begin position="1389"/>
        <end position="1411"/>
    </location>
</feature>